<dbReference type="Proteomes" id="UP000017746">
    <property type="component" value="Chromosome"/>
</dbReference>
<reference evidence="1 2" key="1">
    <citation type="journal article" date="2014" name="J. Biotechnol.">
        <title>Complete genome sequence of the actinobacterium Actinoplanes friuliensis HAG 010964, producer of the lipopeptide antibiotic friulimycin.</title>
        <authorList>
            <person name="Ruckert C."/>
            <person name="Szczepanowski R."/>
            <person name="Albersmeier A."/>
            <person name="Goesmann A."/>
            <person name="Fischer N."/>
            <person name="Steinkamper A."/>
            <person name="Puhler A."/>
            <person name="Biener R."/>
            <person name="Schwartz D."/>
            <person name="Kalinowski J."/>
        </authorList>
    </citation>
    <scope>NUCLEOTIDE SEQUENCE [LARGE SCALE GENOMIC DNA]</scope>
    <source>
        <strain evidence="1 2">DSM 7358</strain>
    </source>
</reference>
<dbReference type="AlphaFoldDB" id="U5W6J5"/>
<dbReference type="EMBL" id="CP006272">
    <property type="protein sequence ID" value="AGZ44774.1"/>
    <property type="molecule type" value="Genomic_DNA"/>
</dbReference>
<keyword evidence="2" id="KW-1185">Reference proteome</keyword>
<sequence length="95" mass="10442">MAVPATVQLRYLLCAATAWNDTFFKDPVVTDALATNGVPEEDRDWDCLTHCFAAARSEDATTSAPGNLLMTRYQHHTFSVLPANWPGIFSAVRPS</sequence>
<proteinExistence type="predicted"/>
<dbReference type="PATRIC" id="fig|1246995.3.peg.6593"/>
<evidence type="ECO:0000313" key="1">
    <source>
        <dbReference type="EMBL" id="AGZ44774.1"/>
    </source>
</evidence>
<dbReference type="eggNOG" id="ENOG5032Z5X">
    <property type="taxonomic scope" value="Bacteria"/>
</dbReference>
<dbReference type="KEGG" id="afs:AFR_32580"/>
<protein>
    <submittedName>
        <fullName evidence="1">Uncharacterized protein</fullName>
    </submittedName>
</protein>
<evidence type="ECO:0000313" key="2">
    <source>
        <dbReference type="Proteomes" id="UP000017746"/>
    </source>
</evidence>
<dbReference type="STRING" id="1246995.AFR_32580"/>
<gene>
    <name evidence="1" type="ORF">AFR_32580</name>
</gene>
<dbReference type="HOGENOM" id="CLU_2366533_0_0_11"/>
<accession>U5W6J5</accession>
<name>U5W6J5_9ACTN</name>
<organism evidence="1 2">
    <name type="scientific">Actinoplanes friuliensis DSM 7358</name>
    <dbReference type="NCBI Taxonomy" id="1246995"/>
    <lineage>
        <taxon>Bacteria</taxon>
        <taxon>Bacillati</taxon>
        <taxon>Actinomycetota</taxon>
        <taxon>Actinomycetes</taxon>
        <taxon>Micromonosporales</taxon>
        <taxon>Micromonosporaceae</taxon>
        <taxon>Actinoplanes</taxon>
    </lineage>
</organism>